<proteinExistence type="predicted"/>
<evidence type="ECO:0000313" key="2">
    <source>
        <dbReference type="EMBL" id="NCN65284.1"/>
    </source>
</evidence>
<dbReference type="AlphaFoldDB" id="A0A8J7YSF1"/>
<organism evidence="2 4">
    <name type="scientific">Candidatus Altarchaeum hamiconexum</name>
    <dbReference type="NCBI Taxonomy" id="1803513"/>
    <lineage>
        <taxon>Archaea</taxon>
        <taxon>Candidatus Altarchaeota</taxon>
        <taxon>Candidatus Altiarchaeia</taxon>
        <taxon>Candidatus Altarchaeales</taxon>
        <taxon>Candidatus Altarchaeaceae</taxon>
        <taxon>Candidatus Altarchaeum</taxon>
    </lineage>
</organism>
<accession>A0A8J7YSF1</accession>
<dbReference type="EMBL" id="JAACVF010000115">
    <property type="protein sequence ID" value="NCN65284.1"/>
    <property type="molecule type" value="Genomic_DNA"/>
</dbReference>
<reference evidence="2" key="1">
    <citation type="submission" date="2019-11" db="EMBL/GenBank/DDBJ databases">
        <title>Lipid analysis of CO2-rich subsurface aquifers suggests an autotrophy-based deep biosphere with lysolipids enriched in CPR bacteria.</title>
        <authorList>
            <person name="Probst A.J."/>
            <person name="Elling F.J."/>
            <person name="Castelle C.J."/>
            <person name="Zhu Q."/>
            <person name="Elvert M."/>
            <person name="Birarda G."/>
            <person name="Holman H.-Y."/>
            <person name="Lane K.R."/>
            <person name="Ladd B."/>
            <person name="Ryan M.C."/>
            <person name="Woyke T."/>
            <person name="Hinrichs K.-U."/>
            <person name="Banfield J.F."/>
        </authorList>
    </citation>
    <scope>NUCLEOTIDE SEQUENCE</scope>
    <source>
        <strain evidence="2">CG_2015-01_33_1645</strain>
        <strain evidence="3">CG_2015-04_33_537</strain>
    </source>
</reference>
<dbReference type="EMBL" id="JAACQH010000121">
    <property type="protein sequence ID" value="NCS91875.1"/>
    <property type="molecule type" value="Genomic_DNA"/>
</dbReference>
<name>A0A8J7YSF1_9ARCH</name>
<comment type="caution">
    <text evidence="2">The sequence shown here is derived from an EMBL/GenBank/DDBJ whole genome shotgun (WGS) entry which is preliminary data.</text>
</comment>
<evidence type="ECO:0000313" key="3">
    <source>
        <dbReference type="EMBL" id="NCS91875.1"/>
    </source>
</evidence>
<gene>
    <name evidence="3" type="ORF">GW779_05690</name>
    <name evidence="2" type="ORF">GW910_04385</name>
</gene>
<evidence type="ECO:0000256" key="1">
    <source>
        <dbReference type="SAM" id="MobiDB-lite"/>
    </source>
</evidence>
<sequence length="87" mass="9681">MKIKYGLTYQEGITLPEGLSCLFFKIVNYFCNYLPPCMFVIFIPALLGCIGNTDNPNKTGEVSKENLSQVTQTPGQTSQFKEISPIP</sequence>
<dbReference type="Proteomes" id="UP000738826">
    <property type="component" value="Unassembled WGS sequence"/>
</dbReference>
<feature type="region of interest" description="Disordered" evidence="1">
    <location>
        <begin position="60"/>
        <end position="87"/>
    </location>
</feature>
<evidence type="ECO:0000313" key="4">
    <source>
        <dbReference type="Proteomes" id="UP000768163"/>
    </source>
</evidence>
<dbReference type="Proteomes" id="UP000768163">
    <property type="component" value="Unassembled WGS sequence"/>
</dbReference>
<protein>
    <submittedName>
        <fullName evidence="2">Uncharacterized protein</fullName>
    </submittedName>
</protein>
<feature type="compositionally biased region" description="Polar residues" evidence="1">
    <location>
        <begin position="60"/>
        <end position="81"/>
    </location>
</feature>